<keyword evidence="3" id="KW-1185">Reference proteome</keyword>
<feature type="region of interest" description="Disordered" evidence="1">
    <location>
        <begin position="44"/>
        <end position="63"/>
    </location>
</feature>
<dbReference type="EMBL" id="ML179752">
    <property type="protein sequence ID" value="THU82173.1"/>
    <property type="molecule type" value="Genomic_DNA"/>
</dbReference>
<evidence type="ECO:0000313" key="2">
    <source>
        <dbReference type="EMBL" id="THU82173.1"/>
    </source>
</evidence>
<sequence length="393" mass="44814">MFQMFLSPRFGSALIHSHYYKSLEVKDVSSLAVILKNTQSSVICQSSPPKQQPLNAKQADAPPKELHIRDDKQEAPVHMNRGTPHMSTQDVLETYQLYKERSRHARRQAQVAQNGNRSPRRRRTLPNGENENTFTVAEDQEDLYRKSNESHNNFIRSDLSLLQSHRDSLERPSPTPLAHVRQPFLEAGNNLLQQTPLPTPTTQIPTLASNRRSIAQRARRQREAQERQHRVQQTPTTAPNARSLAQRARRQREREQREQSYEHRPPARRPTNDQLPTPAATAQQAPFCFKLFRSATMDSCPQMPQNDVYPNLPQVNEKTIAVPLANPEAGFHPDYTPFTGTSGLLCATRRPYVEPVQRHDLVRMEHTCRYCGALQLPHSPAPYTCIARVAPSS</sequence>
<dbReference type="Proteomes" id="UP000297245">
    <property type="component" value="Unassembled WGS sequence"/>
</dbReference>
<name>A0A4S8L1N6_DENBC</name>
<feature type="compositionally biased region" description="Polar residues" evidence="1">
    <location>
        <begin position="44"/>
        <end position="55"/>
    </location>
</feature>
<organism evidence="2 3">
    <name type="scientific">Dendrothele bispora (strain CBS 962.96)</name>
    <dbReference type="NCBI Taxonomy" id="1314807"/>
    <lineage>
        <taxon>Eukaryota</taxon>
        <taxon>Fungi</taxon>
        <taxon>Dikarya</taxon>
        <taxon>Basidiomycota</taxon>
        <taxon>Agaricomycotina</taxon>
        <taxon>Agaricomycetes</taxon>
        <taxon>Agaricomycetidae</taxon>
        <taxon>Agaricales</taxon>
        <taxon>Agaricales incertae sedis</taxon>
        <taxon>Dendrothele</taxon>
    </lineage>
</organism>
<feature type="compositionally biased region" description="Low complexity" evidence="1">
    <location>
        <begin position="191"/>
        <end position="216"/>
    </location>
</feature>
<evidence type="ECO:0000313" key="3">
    <source>
        <dbReference type="Proteomes" id="UP000297245"/>
    </source>
</evidence>
<reference evidence="2 3" key="1">
    <citation type="journal article" date="2019" name="Nat. Ecol. Evol.">
        <title>Megaphylogeny resolves global patterns of mushroom evolution.</title>
        <authorList>
            <person name="Varga T."/>
            <person name="Krizsan K."/>
            <person name="Foldi C."/>
            <person name="Dima B."/>
            <person name="Sanchez-Garcia M."/>
            <person name="Sanchez-Ramirez S."/>
            <person name="Szollosi G.J."/>
            <person name="Szarkandi J.G."/>
            <person name="Papp V."/>
            <person name="Albert L."/>
            <person name="Andreopoulos W."/>
            <person name="Angelini C."/>
            <person name="Antonin V."/>
            <person name="Barry K.W."/>
            <person name="Bougher N.L."/>
            <person name="Buchanan P."/>
            <person name="Buyck B."/>
            <person name="Bense V."/>
            <person name="Catcheside P."/>
            <person name="Chovatia M."/>
            <person name="Cooper J."/>
            <person name="Damon W."/>
            <person name="Desjardin D."/>
            <person name="Finy P."/>
            <person name="Geml J."/>
            <person name="Haridas S."/>
            <person name="Hughes K."/>
            <person name="Justo A."/>
            <person name="Karasinski D."/>
            <person name="Kautmanova I."/>
            <person name="Kiss B."/>
            <person name="Kocsube S."/>
            <person name="Kotiranta H."/>
            <person name="LaButti K.M."/>
            <person name="Lechner B.E."/>
            <person name="Liimatainen K."/>
            <person name="Lipzen A."/>
            <person name="Lukacs Z."/>
            <person name="Mihaltcheva S."/>
            <person name="Morgado L.N."/>
            <person name="Niskanen T."/>
            <person name="Noordeloos M.E."/>
            <person name="Ohm R.A."/>
            <person name="Ortiz-Santana B."/>
            <person name="Ovrebo C."/>
            <person name="Racz N."/>
            <person name="Riley R."/>
            <person name="Savchenko A."/>
            <person name="Shiryaev A."/>
            <person name="Soop K."/>
            <person name="Spirin V."/>
            <person name="Szebenyi C."/>
            <person name="Tomsovsky M."/>
            <person name="Tulloss R.E."/>
            <person name="Uehling J."/>
            <person name="Grigoriev I.V."/>
            <person name="Vagvolgyi C."/>
            <person name="Papp T."/>
            <person name="Martin F.M."/>
            <person name="Miettinen O."/>
            <person name="Hibbett D.S."/>
            <person name="Nagy L.G."/>
        </authorList>
    </citation>
    <scope>NUCLEOTIDE SEQUENCE [LARGE SCALE GENOMIC DNA]</scope>
    <source>
        <strain evidence="2 3">CBS 962.96</strain>
    </source>
</reference>
<evidence type="ECO:0000256" key="1">
    <source>
        <dbReference type="SAM" id="MobiDB-lite"/>
    </source>
</evidence>
<gene>
    <name evidence="2" type="ORF">K435DRAFT_808500</name>
</gene>
<accession>A0A4S8L1N6</accession>
<dbReference type="AlphaFoldDB" id="A0A4S8L1N6"/>
<feature type="region of interest" description="Disordered" evidence="1">
    <location>
        <begin position="101"/>
        <end position="141"/>
    </location>
</feature>
<proteinExistence type="predicted"/>
<feature type="compositionally biased region" description="Basic and acidic residues" evidence="1">
    <location>
        <begin position="252"/>
        <end position="265"/>
    </location>
</feature>
<protein>
    <submittedName>
        <fullName evidence="2">Uncharacterized protein</fullName>
    </submittedName>
</protein>
<feature type="region of interest" description="Disordered" evidence="1">
    <location>
        <begin position="191"/>
        <end position="280"/>
    </location>
</feature>